<sequence length="183" mass="19338">MRSRLRTRFRKAAALACALAGLVPAMAQAAATPERPPYIVFEANSGRVLAASDAFDPWYPASLTKLMTAYVVFEALERGEVTLASPVQVSAKALSQAPSKMGFKVGTVIPLDDALKMLIVKSANDIAVAIAESIGGSEAGFAARMNDVSKRLGMTASRWDNPNGLPDAGQWSSARDLAVLTRA</sequence>
<dbReference type="InterPro" id="IPR001967">
    <property type="entry name" value="Peptidase_S11_N"/>
</dbReference>
<feature type="active site" description="Acyl-ester intermediate" evidence="7">
    <location>
        <position position="62"/>
    </location>
</feature>
<protein>
    <submittedName>
        <fullName evidence="11">D-alanyl-D-alanine carboxypeptidase DacF</fullName>
        <ecNumber evidence="11">3.4.16.4</ecNumber>
    </submittedName>
</protein>
<dbReference type="GO" id="GO:0071555">
    <property type="term" value="P:cell wall organization"/>
    <property type="evidence" value="ECO:0007669"/>
    <property type="project" value="UniProtKB-KW"/>
</dbReference>
<feature type="chain" id="PRO_5009128735" evidence="9">
    <location>
        <begin position="30"/>
        <end position="183"/>
    </location>
</feature>
<feature type="active site" evidence="7">
    <location>
        <position position="122"/>
    </location>
</feature>
<dbReference type="GO" id="GO:0009252">
    <property type="term" value="P:peptidoglycan biosynthetic process"/>
    <property type="evidence" value="ECO:0007669"/>
    <property type="project" value="UniProtKB-KW"/>
</dbReference>
<feature type="domain" description="Peptidase S11 D-alanyl-D-alanine carboxypeptidase A N-terminal" evidence="10">
    <location>
        <begin position="37"/>
        <end position="182"/>
    </location>
</feature>
<evidence type="ECO:0000256" key="7">
    <source>
        <dbReference type="PIRSR" id="PIRSR618044-1"/>
    </source>
</evidence>
<reference evidence="11 12" key="1">
    <citation type="submission" date="2016-07" db="EMBL/GenBank/DDBJ databases">
        <title>Draft Genome Sequence of Methylobrevis pamukkalensis PK2.</title>
        <authorList>
            <person name="Vasilenko O.V."/>
            <person name="Doronina N.V."/>
            <person name="Shmareva M.N."/>
            <person name="Tarlachkov S.V."/>
            <person name="Mustakhimov I."/>
            <person name="Trotsenko Y.A."/>
        </authorList>
    </citation>
    <scope>NUCLEOTIDE SEQUENCE [LARGE SCALE GENOMIC DNA]</scope>
    <source>
        <strain evidence="11 12">PK2</strain>
    </source>
</reference>
<dbReference type="EC" id="3.4.16.4" evidence="11"/>
<dbReference type="GO" id="GO:0006508">
    <property type="term" value="P:proteolysis"/>
    <property type="evidence" value="ECO:0007669"/>
    <property type="project" value="InterPro"/>
</dbReference>
<evidence type="ECO:0000256" key="9">
    <source>
        <dbReference type="SAM" id="SignalP"/>
    </source>
</evidence>
<keyword evidence="11" id="KW-0121">Carboxypeptidase</keyword>
<name>A0A1E3GX30_9HYPH</name>
<gene>
    <name evidence="11" type="primary">dacF_3</name>
    <name evidence="11" type="ORF">A6302_04090</name>
</gene>
<dbReference type="Gene3D" id="3.40.710.10">
    <property type="entry name" value="DD-peptidase/beta-lactamase superfamily"/>
    <property type="match status" value="1"/>
</dbReference>
<dbReference type="PANTHER" id="PTHR21581">
    <property type="entry name" value="D-ALANYL-D-ALANINE CARBOXYPEPTIDASE"/>
    <property type="match status" value="1"/>
</dbReference>
<evidence type="ECO:0000256" key="5">
    <source>
        <dbReference type="ARBA" id="ARBA00022984"/>
    </source>
</evidence>
<dbReference type="EMBL" id="MCRJ01000153">
    <property type="protein sequence ID" value="ODN68612.1"/>
    <property type="molecule type" value="Genomic_DNA"/>
</dbReference>
<keyword evidence="2 9" id="KW-0732">Signal</keyword>
<feature type="active site" description="Proton acceptor" evidence="7">
    <location>
        <position position="65"/>
    </location>
</feature>
<dbReference type="Pfam" id="PF00768">
    <property type="entry name" value="Peptidase_S11"/>
    <property type="match status" value="1"/>
</dbReference>
<evidence type="ECO:0000256" key="6">
    <source>
        <dbReference type="ARBA" id="ARBA00023316"/>
    </source>
</evidence>
<dbReference type="GO" id="GO:0009002">
    <property type="term" value="F:serine-type D-Ala-D-Ala carboxypeptidase activity"/>
    <property type="evidence" value="ECO:0007669"/>
    <property type="project" value="UniProtKB-EC"/>
</dbReference>
<evidence type="ECO:0000256" key="2">
    <source>
        <dbReference type="ARBA" id="ARBA00022729"/>
    </source>
</evidence>
<keyword evidence="12" id="KW-1185">Reference proteome</keyword>
<dbReference type="PANTHER" id="PTHR21581:SF6">
    <property type="entry name" value="TRAFFICKING PROTEIN PARTICLE COMPLEX SUBUNIT 12"/>
    <property type="match status" value="1"/>
</dbReference>
<dbReference type="Proteomes" id="UP000094622">
    <property type="component" value="Unassembled WGS sequence"/>
</dbReference>
<evidence type="ECO:0000259" key="10">
    <source>
        <dbReference type="Pfam" id="PF00768"/>
    </source>
</evidence>
<dbReference type="GO" id="GO:0008360">
    <property type="term" value="P:regulation of cell shape"/>
    <property type="evidence" value="ECO:0007669"/>
    <property type="project" value="UniProtKB-KW"/>
</dbReference>
<comment type="caution">
    <text evidence="11">The sequence shown here is derived from an EMBL/GenBank/DDBJ whole genome shotgun (WGS) entry which is preliminary data.</text>
</comment>
<dbReference type="InterPro" id="IPR018044">
    <property type="entry name" value="Peptidase_S11"/>
</dbReference>
<dbReference type="AlphaFoldDB" id="A0A1E3GX30"/>
<evidence type="ECO:0000313" key="11">
    <source>
        <dbReference type="EMBL" id="ODN68612.1"/>
    </source>
</evidence>
<keyword evidence="4" id="KW-0133">Cell shape</keyword>
<dbReference type="InterPro" id="IPR012338">
    <property type="entry name" value="Beta-lactam/transpept-like"/>
</dbReference>
<organism evidence="11 12">
    <name type="scientific">Methylobrevis pamukkalensis</name>
    <dbReference type="NCBI Taxonomy" id="1439726"/>
    <lineage>
        <taxon>Bacteria</taxon>
        <taxon>Pseudomonadati</taxon>
        <taxon>Pseudomonadota</taxon>
        <taxon>Alphaproteobacteria</taxon>
        <taxon>Hyphomicrobiales</taxon>
        <taxon>Pleomorphomonadaceae</taxon>
        <taxon>Methylobrevis</taxon>
    </lineage>
</organism>
<feature type="signal peptide" evidence="9">
    <location>
        <begin position="1"/>
        <end position="29"/>
    </location>
</feature>
<dbReference type="PATRIC" id="fig|1439726.3.peg.4323"/>
<keyword evidence="5" id="KW-0573">Peptidoglycan synthesis</keyword>
<dbReference type="SUPFAM" id="SSF56601">
    <property type="entry name" value="beta-lactamase/transpeptidase-like"/>
    <property type="match status" value="1"/>
</dbReference>
<evidence type="ECO:0000256" key="3">
    <source>
        <dbReference type="ARBA" id="ARBA00022801"/>
    </source>
</evidence>
<dbReference type="PRINTS" id="PR00725">
    <property type="entry name" value="DADACBPTASE1"/>
</dbReference>
<keyword evidence="6" id="KW-0961">Cell wall biogenesis/degradation</keyword>
<evidence type="ECO:0000256" key="8">
    <source>
        <dbReference type="RuleBase" id="RU004016"/>
    </source>
</evidence>
<evidence type="ECO:0000256" key="4">
    <source>
        <dbReference type="ARBA" id="ARBA00022960"/>
    </source>
</evidence>
<proteinExistence type="inferred from homology"/>
<evidence type="ECO:0000256" key="1">
    <source>
        <dbReference type="ARBA" id="ARBA00007164"/>
    </source>
</evidence>
<keyword evidence="3 11" id="KW-0378">Hydrolase</keyword>
<evidence type="ECO:0000313" key="12">
    <source>
        <dbReference type="Proteomes" id="UP000094622"/>
    </source>
</evidence>
<accession>A0A1E3GX30</accession>
<dbReference type="RefSeq" id="WP_169833626.1">
    <property type="nucleotide sequence ID" value="NZ_MCRJ01000153.1"/>
</dbReference>
<comment type="similarity">
    <text evidence="1 8">Belongs to the peptidase S11 family.</text>
</comment>
<keyword evidence="11" id="KW-0645">Protease</keyword>